<dbReference type="OrthoDB" id="105620at2759"/>
<protein>
    <recommendedName>
        <fullName evidence="4">THH1/TOM1/TOM3 domain-containing protein</fullName>
    </recommendedName>
</protein>
<dbReference type="RefSeq" id="XP_008609658.1">
    <property type="nucleotide sequence ID" value="XM_008611436.1"/>
</dbReference>
<accession>T0S236</accession>
<feature type="transmembrane region" description="Helical" evidence="1">
    <location>
        <begin position="70"/>
        <end position="93"/>
    </location>
</feature>
<dbReference type="Proteomes" id="UP000030762">
    <property type="component" value="Unassembled WGS sequence"/>
</dbReference>
<feature type="transmembrane region" description="Helical" evidence="1">
    <location>
        <begin position="236"/>
        <end position="256"/>
    </location>
</feature>
<feature type="transmembrane region" description="Helical" evidence="1">
    <location>
        <begin position="114"/>
        <end position="137"/>
    </location>
</feature>
<name>T0S236_SAPDV</name>
<dbReference type="VEuPathDB" id="FungiDB:SDRG_05707"/>
<feature type="transmembrane region" description="Helical" evidence="1">
    <location>
        <begin position="201"/>
        <end position="224"/>
    </location>
</feature>
<feature type="transmembrane region" description="Helical" evidence="1">
    <location>
        <begin position="39"/>
        <end position="58"/>
    </location>
</feature>
<evidence type="ECO:0000256" key="1">
    <source>
        <dbReference type="SAM" id="Phobius"/>
    </source>
</evidence>
<evidence type="ECO:0000313" key="3">
    <source>
        <dbReference type="Proteomes" id="UP000030762"/>
    </source>
</evidence>
<reference evidence="2 3" key="1">
    <citation type="submission" date="2012-04" db="EMBL/GenBank/DDBJ databases">
        <title>The Genome Sequence of Saprolegnia declina VS20.</title>
        <authorList>
            <consortium name="The Broad Institute Genome Sequencing Platform"/>
            <person name="Russ C."/>
            <person name="Nusbaum C."/>
            <person name="Tyler B."/>
            <person name="van West P."/>
            <person name="Dieguez-Uribeondo J."/>
            <person name="de Bruijn I."/>
            <person name="Tripathy S."/>
            <person name="Jiang R."/>
            <person name="Young S.K."/>
            <person name="Zeng Q."/>
            <person name="Gargeya S."/>
            <person name="Fitzgerald M."/>
            <person name="Haas B."/>
            <person name="Abouelleil A."/>
            <person name="Alvarado L."/>
            <person name="Arachchi H.M."/>
            <person name="Berlin A."/>
            <person name="Chapman S.B."/>
            <person name="Goldberg J."/>
            <person name="Griggs A."/>
            <person name="Gujja S."/>
            <person name="Hansen M."/>
            <person name="Howarth C."/>
            <person name="Imamovic A."/>
            <person name="Larimer J."/>
            <person name="McCowen C."/>
            <person name="Montmayeur A."/>
            <person name="Murphy C."/>
            <person name="Neiman D."/>
            <person name="Pearson M."/>
            <person name="Priest M."/>
            <person name="Roberts A."/>
            <person name="Saif S."/>
            <person name="Shea T."/>
            <person name="Sisk P."/>
            <person name="Sykes S."/>
            <person name="Wortman J."/>
            <person name="Nusbaum C."/>
            <person name="Birren B."/>
        </authorList>
    </citation>
    <scope>NUCLEOTIDE SEQUENCE [LARGE SCALE GENOMIC DNA]</scope>
    <source>
        <strain evidence="2 3">VS20</strain>
    </source>
</reference>
<keyword evidence="1" id="KW-0472">Membrane</keyword>
<organism evidence="2 3">
    <name type="scientific">Saprolegnia diclina (strain VS20)</name>
    <dbReference type="NCBI Taxonomy" id="1156394"/>
    <lineage>
        <taxon>Eukaryota</taxon>
        <taxon>Sar</taxon>
        <taxon>Stramenopiles</taxon>
        <taxon>Oomycota</taxon>
        <taxon>Saprolegniomycetes</taxon>
        <taxon>Saprolegniales</taxon>
        <taxon>Saprolegniaceae</taxon>
        <taxon>Saprolegnia</taxon>
    </lineage>
</organism>
<keyword evidence="1" id="KW-1133">Transmembrane helix</keyword>
<dbReference type="GeneID" id="19946434"/>
<dbReference type="AlphaFoldDB" id="T0S236"/>
<evidence type="ECO:0008006" key="4">
    <source>
        <dbReference type="Google" id="ProtNLM"/>
    </source>
</evidence>
<gene>
    <name evidence="2" type="ORF">SDRG_05707</name>
</gene>
<proteinExistence type="predicted"/>
<keyword evidence="1" id="KW-0812">Transmembrane</keyword>
<dbReference type="OMA" id="TEVVVQW"/>
<sequence length="336" mass="35795">MCPTAPATTLLVLEAITAVVVAWRVAYHVRIESHWRRTTLHLVLLLACIGRLVFWLGLRDDDDATGANRFAIGLGLLCVAWAATYVCVTEVVVQWSTALAAGRVSHGQPACANLGVHSLVALNALHALTLVVCPFLLPRSASRADTLRFLDDHPAAVRSIAIVHIATGVANAVATAVVGAQLQGRVGASTLRHKDRSQRMTVLFTLSLVLALGLDLGYLLALALRANADALVCASNAIPMIFVSGVLVTATFLYLMRRLLPKTPARLVTSPVETARCDAASSQYLSGRQTSNILHSYALEDDAPSSVPPIPIMGYGYGYDAPAAIFLSDVRRGDVV</sequence>
<feature type="transmembrane region" description="Helical" evidence="1">
    <location>
        <begin position="157"/>
        <end position="180"/>
    </location>
</feature>
<dbReference type="EMBL" id="JH767146">
    <property type="protein sequence ID" value="EQC36877.1"/>
    <property type="molecule type" value="Genomic_DNA"/>
</dbReference>
<keyword evidence="3" id="KW-1185">Reference proteome</keyword>
<feature type="transmembrane region" description="Helical" evidence="1">
    <location>
        <begin position="6"/>
        <end position="27"/>
    </location>
</feature>
<evidence type="ECO:0000313" key="2">
    <source>
        <dbReference type="EMBL" id="EQC36877.1"/>
    </source>
</evidence>
<dbReference type="InParanoid" id="T0S236"/>